<evidence type="ECO:0000313" key="5">
    <source>
        <dbReference type="Proteomes" id="UP001560573"/>
    </source>
</evidence>
<evidence type="ECO:0000313" key="4">
    <source>
        <dbReference type="EMBL" id="MEX6689972.1"/>
    </source>
</evidence>
<protein>
    <submittedName>
        <fullName evidence="4">Uncharacterized protein</fullName>
    </submittedName>
</protein>
<evidence type="ECO:0000256" key="2">
    <source>
        <dbReference type="ARBA" id="ARBA00022729"/>
    </source>
</evidence>
<organism evidence="4 5">
    <name type="scientific">Danxiaibacter flavus</name>
    <dbReference type="NCBI Taxonomy" id="3049108"/>
    <lineage>
        <taxon>Bacteria</taxon>
        <taxon>Pseudomonadati</taxon>
        <taxon>Bacteroidota</taxon>
        <taxon>Chitinophagia</taxon>
        <taxon>Chitinophagales</taxon>
        <taxon>Chitinophagaceae</taxon>
        <taxon>Danxiaibacter</taxon>
    </lineage>
</organism>
<dbReference type="InterPro" id="IPR013780">
    <property type="entry name" value="Glyco_hydro_b"/>
</dbReference>
<accession>A0ABV3ZJA7</accession>
<keyword evidence="3" id="KW-0378">Hydrolase</keyword>
<dbReference type="PANTHER" id="PTHR11069:SF38">
    <property type="entry name" value="GLUCURONOXYLANASE XYNC"/>
    <property type="match status" value="1"/>
</dbReference>
<dbReference type="Proteomes" id="UP001560573">
    <property type="component" value="Unassembled WGS sequence"/>
</dbReference>
<sequence length="466" mass="52892">MTRTSIYIILLIFSSVVYSLSYGQTKSNPNAVSIQLDGEARFQQIDGFGVNANTRAWDGKELEPALNLLLDSANATIWRVIVETVYNWEDKNDNNDPFSFNWDYYNALYETPKYQKAWDMIAYLNKRGVTKNLMINFMGPVPLWMGGKVVKEKYEDEYIEMLVSFFYYARKTKHLQIGLISIMNEPDIENEGPTVNATQYVKLQRKFINRMDSLGMGDIRYVSPDVAGMNNGLNTYIPELMKDPVVMSKMAHVGLHSYGGYYINVDSALKHSPYPKTDYWMTEWNNWCNGCDDGILGEYNYSFAAKSIGYLFEFLQHGATAGIIWEGYDSYYEHHAPSPFSYWGILVYEPATKTYAVRKNYYAFQQVARFVSPGSFRVAVSNQSDSVTILAFYNETAKKISITGINKTHHPINLSGTLNNLPAVAGFESWVTNETENMRPGGAVKIKGKTFSTTIPADCIFTLASD</sequence>
<evidence type="ECO:0000256" key="1">
    <source>
        <dbReference type="ARBA" id="ARBA00005382"/>
    </source>
</evidence>
<dbReference type="Gene3D" id="3.20.20.80">
    <property type="entry name" value="Glycosidases"/>
    <property type="match status" value="1"/>
</dbReference>
<dbReference type="InterPro" id="IPR017853">
    <property type="entry name" value="GH"/>
</dbReference>
<dbReference type="SUPFAM" id="SSF51445">
    <property type="entry name" value="(Trans)glycosidases"/>
    <property type="match status" value="1"/>
</dbReference>
<name>A0ABV3ZJA7_9BACT</name>
<proteinExistence type="inferred from homology"/>
<dbReference type="Gene3D" id="2.60.40.1180">
    <property type="entry name" value="Golgi alpha-mannosidase II"/>
    <property type="match status" value="1"/>
</dbReference>
<reference evidence="4 5" key="1">
    <citation type="submission" date="2023-07" db="EMBL/GenBank/DDBJ databases">
        <authorList>
            <person name="Lian W.-H."/>
        </authorList>
    </citation>
    <scope>NUCLEOTIDE SEQUENCE [LARGE SCALE GENOMIC DNA]</scope>
    <source>
        <strain evidence="4 5">SYSU DXS3180</strain>
    </source>
</reference>
<comment type="caution">
    <text evidence="4">The sequence shown here is derived from an EMBL/GenBank/DDBJ whole genome shotgun (WGS) entry which is preliminary data.</text>
</comment>
<comment type="similarity">
    <text evidence="1">Belongs to the glycosyl hydrolase 30 family.</text>
</comment>
<dbReference type="PANTHER" id="PTHR11069">
    <property type="entry name" value="GLUCOSYLCERAMIDASE"/>
    <property type="match status" value="1"/>
</dbReference>
<keyword evidence="5" id="KW-1185">Reference proteome</keyword>
<gene>
    <name evidence="4" type="ORF">QTN47_20860</name>
</gene>
<keyword evidence="2" id="KW-0732">Signal</keyword>
<dbReference type="RefSeq" id="WP_369331378.1">
    <property type="nucleotide sequence ID" value="NZ_JAULBC010000007.1"/>
</dbReference>
<dbReference type="EMBL" id="JAULBC010000007">
    <property type="protein sequence ID" value="MEX6689972.1"/>
    <property type="molecule type" value="Genomic_DNA"/>
</dbReference>
<evidence type="ECO:0000256" key="3">
    <source>
        <dbReference type="ARBA" id="ARBA00022801"/>
    </source>
</evidence>
<dbReference type="InterPro" id="IPR001139">
    <property type="entry name" value="Glyco_hydro_30"/>
</dbReference>